<proteinExistence type="predicted"/>
<sequence>MKNNLTLNSISLALLCSVSFFDLQAMNTAKEGMEISASSSTASASAVTKQKTSIFEEFESVSVKEYIEKCMPNLPVEKKKDAVKVFDSLLKSKATPIQEDDAKLNLKIKTEGGYSFPPSMEMQGPFLKYCGTGSFKRILDIGGGKGDDTISCLMTRNAQVISVDIQQNQLNELGLRVEDKLEKSFPEIFEKKWFSKLKRNFATKGSVPTAYMNAINGVNMSRVAHFLNGEELSILVDNLASMMKDGAWLSLTVSTIVPDSREAQWIEKQTQQGLKDPGLVYYETIKTIRKNGVDHLIIEALPKTFAMVNRKTCQLPSPGHKMEFMEENKTAWTNTMIQGRYYHTLESLKSYLEKDFDIVDSKVTEWDDEDKFLSVIAERKPRQ</sequence>
<evidence type="ECO:0000313" key="3">
    <source>
        <dbReference type="Proteomes" id="UP001330434"/>
    </source>
</evidence>
<dbReference type="SUPFAM" id="SSF53335">
    <property type="entry name" value="S-adenosyl-L-methionine-dependent methyltransferases"/>
    <property type="match status" value="1"/>
</dbReference>
<feature type="chain" id="PRO_5047275017" evidence="1">
    <location>
        <begin position="26"/>
        <end position="383"/>
    </location>
</feature>
<name>A0ABZ2C6R2_9PROT</name>
<keyword evidence="2" id="KW-0489">Methyltransferase</keyword>
<dbReference type="Proteomes" id="UP001330434">
    <property type="component" value="Chromosome"/>
</dbReference>
<keyword evidence="3" id="KW-1185">Reference proteome</keyword>
<dbReference type="GO" id="GO:0032259">
    <property type="term" value="P:methylation"/>
    <property type="evidence" value="ECO:0007669"/>
    <property type="project" value="UniProtKB-KW"/>
</dbReference>
<dbReference type="EMBL" id="CP133270">
    <property type="protein sequence ID" value="WVX67261.1"/>
    <property type="molecule type" value="Genomic_DNA"/>
</dbReference>
<feature type="signal peptide" evidence="1">
    <location>
        <begin position="1"/>
        <end position="25"/>
    </location>
</feature>
<dbReference type="InterPro" id="IPR029063">
    <property type="entry name" value="SAM-dependent_MTases_sf"/>
</dbReference>
<evidence type="ECO:0000313" key="2">
    <source>
        <dbReference type="EMBL" id="WVX67261.1"/>
    </source>
</evidence>
<reference evidence="2 3" key="1">
    <citation type="journal article" date="2024" name="Environ. Microbiol.">
        <title>Novel evolutionary insights on the interactions of the Holosporales (Alphaproteobacteria) with eukaryotic hosts from comparative genomics.</title>
        <authorList>
            <person name="Giovannini M."/>
            <person name="Petroni G."/>
            <person name="Castelli M."/>
        </authorList>
    </citation>
    <scope>NUCLEOTIDE SEQUENCE [LARGE SCALE GENOMIC DNA]</scope>
    <source>
        <strain evidence="2 3">US_Bl 15I1</strain>
    </source>
</reference>
<evidence type="ECO:0000256" key="1">
    <source>
        <dbReference type="SAM" id="SignalP"/>
    </source>
</evidence>
<accession>A0ABZ2C6R2</accession>
<keyword evidence="2" id="KW-0808">Transferase</keyword>
<keyword evidence="1" id="KW-0732">Signal</keyword>
<organism evidence="2 3">
    <name type="scientific">Candidatus Bealeia paramacronuclearis</name>
    <dbReference type="NCBI Taxonomy" id="1921001"/>
    <lineage>
        <taxon>Bacteria</taxon>
        <taxon>Pseudomonadati</taxon>
        <taxon>Pseudomonadota</taxon>
        <taxon>Alphaproteobacteria</taxon>
        <taxon>Holosporales</taxon>
        <taxon>Holosporaceae</taxon>
        <taxon>Candidatus Bealeia</taxon>
    </lineage>
</organism>
<dbReference type="GO" id="GO:0008168">
    <property type="term" value="F:methyltransferase activity"/>
    <property type="evidence" value="ECO:0007669"/>
    <property type="project" value="UniProtKB-KW"/>
</dbReference>
<gene>
    <name evidence="2" type="ORF">Bealeia1_01460</name>
</gene>
<dbReference type="Gene3D" id="3.40.50.150">
    <property type="entry name" value="Vaccinia Virus protein VP39"/>
    <property type="match status" value="1"/>
</dbReference>
<dbReference type="RefSeq" id="WP_331256034.1">
    <property type="nucleotide sequence ID" value="NZ_CP133270.1"/>
</dbReference>
<protein>
    <submittedName>
        <fullName evidence="2">Methyltransferase</fullName>
    </submittedName>
</protein>